<evidence type="ECO:0000259" key="1">
    <source>
        <dbReference type="Pfam" id="PF00561"/>
    </source>
</evidence>
<dbReference type="EMBL" id="CAJVPS010000041">
    <property type="protein sequence ID" value="CAG8444474.1"/>
    <property type="molecule type" value="Genomic_DNA"/>
</dbReference>
<dbReference type="AlphaFoldDB" id="A0A9N8V6A2"/>
<dbReference type="InterPro" id="IPR000073">
    <property type="entry name" value="AB_hydrolase_1"/>
</dbReference>
<accession>A0A9N8V6A2</accession>
<dbReference type="Pfam" id="PF00561">
    <property type="entry name" value="Abhydrolase_1"/>
    <property type="match status" value="1"/>
</dbReference>
<protein>
    <submittedName>
        <fullName evidence="2">6246_t:CDS:1</fullName>
    </submittedName>
</protein>
<proteinExistence type="predicted"/>
<dbReference type="SUPFAM" id="SSF53474">
    <property type="entry name" value="alpha/beta-Hydrolases"/>
    <property type="match status" value="1"/>
</dbReference>
<dbReference type="GO" id="GO:0008474">
    <property type="term" value="F:palmitoyl-(protein) hydrolase activity"/>
    <property type="evidence" value="ECO:0007669"/>
    <property type="project" value="TreeGrafter"/>
</dbReference>
<dbReference type="Proteomes" id="UP000789508">
    <property type="component" value="Unassembled WGS sequence"/>
</dbReference>
<reference evidence="2" key="1">
    <citation type="submission" date="2021-06" db="EMBL/GenBank/DDBJ databases">
        <authorList>
            <person name="Kallberg Y."/>
            <person name="Tangrot J."/>
            <person name="Rosling A."/>
        </authorList>
    </citation>
    <scope>NUCLEOTIDE SEQUENCE</scope>
    <source>
        <strain evidence="2">FL130A</strain>
    </source>
</reference>
<keyword evidence="3" id="KW-1185">Reference proteome</keyword>
<evidence type="ECO:0000313" key="2">
    <source>
        <dbReference type="EMBL" id="CAG8444474.1"/>
    </source>
</evidence>
<name>A0A9N8V6A2_9GLOM</name>
<dbReference type="OrthoDB" id="10249433at2759"/>
<dbReference type="GO" id="GO:0016020">
    <property type="term" value="C:membrane"/>
    <property type="evidence" value="ECO:0007669"/>
    <property type="project" value="TreeGrafter"/>
</dbReference>
<feature type="domain" description="AB hydrolase-1" evidence="1">
    <location>
        <begin position="67"/>
        <end position="184"/>
    </location>
</feature>
<evidence type="ECO:0000313" key="3">
    <source>
        <dbReference type="Proteomes" id="UP000789508"/>
    </source>
</evidence>
<organism evidence="2 3">
    <name type="scientific">Ambispora leptoticha</name>
    <dbReference type="NCBI Taxonomy" id="144679"/>
    <lineage>
        <taxon>Eukaryota</taxon>
        <taxon>Fungi</taxon>
        <taxon>Fungi incertae sedis</taxon>
        <taxon>Mucoromycota</taxon>
        <taxon>Glomeromycotina</taxon>
        <taxon>Glomeromycetes</taxon>
        <taxon>Archaeosporales</taxon>
        <taxon>Ambisporaceae</taxon>
        <taxon>Ambispora</taxon>
    </lineage>
</organism>
<dbReference type="PANTHER" id="PTHR12277">
    <property type="entry name" value="ALPHA/BETA HYDROLASE DOMAIN-CONTAINING PROTEIN"/>
    <property type="match status" value="1"/>
</dbReference>
<gene>
    <name evidence="2" type="ORF">ALEPTO_LOCUS575</name>
</gene>
<dbReference type="InterPro" id="IPR029058">
    <property type="entry name" value="AB_hydrolase_fold"/>
</dbReference>
<dbReference type="Gene3D" id="3.40.50.1820">
    <property type="entry name" value="alpha/beta hydrolase"/>
    <property type="match status" value="1"/>
</dbReference>
<dbReference type="PANTHER" id="PTHR12277:SF64">
    <property type="entry name" value="SUPERFAMILY HYDROLASE, PUTATIVE (AFU_ORTHOLOGUE AFUA_3G01760)-RELATED"/>
    <property type="match status" value="1"/>
</dbReference>
<comment type="caution">
    <text evidence="2">The sequence shown here is derived from an EMBL/GenBank/DDBJ whole genome shotgun (WGS) entry which is preliminary data.</text>
</comment>
<sequence length="289" mass="33427">MPYFPPGSRSELLDASVIDKRIICKQIEIQTKDHCKLSGIIVRNKPSNYIDHENTSPYGVQDGDPILIYFQGNAGNVIVRLPIFILTLLSARNSQLSNLTIIAPSYRGYWQSTGRPSEQGLQLDAIAIYEYIHQKFPTNPLYLYGHSLGGGVAIYLAKQVQDYNNNHQLRGIILENTFTSIKDMIVTIYPQKWLPYRYLINLPFLLRNKWDNVATIREIKVPTLFLSSRNDEIVPQKQMRQLYFVAEKAPKKIWKEFRNALHQDTFLQNGYSEAIIEFIRDTMKKKLSQ</sequence>